<feature type="transmembrane region" description="Helical" evidence="8">
    <location>
        <begin position="293"/>
        <end position="316"/>
    </location>
</feature>
<evidence type="ECO:0000256" key="5">
    <source>
        <dbReference type="ARBA" id="ARBA00022989"/>
    </source>
</evidence>
<organism evidence="10 11">
    <name type="scientific">Kineococcus mangrovi</name>
    <dbReference type="NCBI Taxonomy" id="1660183"/>
    <lineage>
        <taxon>Bacteria</taxon>
        <taxon>Bacillati</taxon>
        <taxon>Actinomycetota</taxon>
        <taxon>Actinomycetes</taxon>
        <taxon>Kineosporiales</taxon>
        <taxon>Kineosporiaceae</taxon>
        <taxon>Kineococcus</taxon>
    </lineage>
</organism>
<dbReference type="Pfam" id="PF07690">
    <property type="entry name" value="MFS_1"/>
    <property type="match status" value="1"/>
</dbReference>
<comment type="subcellular location">
    <subcellularLocation>
        <location evidence="1">Cell membrane</location>
        <topology evidence="1">Multi-pass membrane protein</topology>
    </subcellularLocation>
</comment>
<feature type="transmembrane region" description="Helical" evidence="8">
    <location>
        <begin position="386"/>
        <end position="405"/>
    </location>
</feature>
<keyword evidence="4 8" id="KW-0812">Transmembrane</keyword>
<keyword evidence="2" id="KW-0813">Transport</keyword>
<dbReference type="Gene3D" id="1.20.1250.20">
    <property type="entry name" value="MFS general substrate transporter like domains"/>
    <property type="match status" value="2"/>
</dbReference>
<feature type="compositionally biased region" description="Low complexity" evidence="7">
    <location>
        <begin position="1"/>
        <end position="23"/>
    </location>
</feature>
<keyword evidence="3" id="KW-1003">Cell membrane</keyword>
<dbReference type="SUPFAM" id="SSF103473">
    <property type="entry name" value="MFS general substrate transporter"/>
    <property type="match status" value="1"/>
</dbReference>
<accession>A0ABV4I361</accession>
<dbReference type="CDD" id="cd17321">
    <property type="entry name" value="MFS_MMR_MDR_like"/>
    <property type="match status" value="1"/>
</dbReference>
<proteinExistence type="predicted"/>
<feature type="transmembrane region" description="Helical" evidence="8">
    <location>
        <begin position="74"/>
        <end position="91"/>
    </location>
</feature>
<feature type="domain" description="Major facilitator superfamily (MFS) profile" evidence="9">
    <location>
        <begin position="37"/>
        <end position="488"/>
    </location>
</feature>
<dbReference type="InterPro" id="IPR004638">
    <property type="entry name" value="EmrB-like"/>
</dbReference>
<evidence type="ECO:0000256" key="1">
    <source>
        <dbReference type="ARBA" id="ARBA00004651"/>
    </source>
</evidence>
<evidence type="ECO:0000256" key="8">
    <source>
        <dbReference type="SAM" id="Phobius"/>
    </source>
</evidence>
<evidence type="ECO:0000259" key="9">
    <source>
        <dbReference type="PROSITE" id="PS50850"/>
    </source>
</evidence>
<feature type="transmembrane region" description="Helical" evidence="8">
    <location>
        <begin position="223"/>
        <end position="242"/>
    </location>
</feature>
<evidence type="ECO:0000313" key="10">
    <source>
        <dbReference type="EMBL" id="MEZ0491637.1"/>
    </source>
</evidence>
<evidence type="ECO:0000256" key="3">
    <source>
        <dbReference type="ARBA" id="ARBA00022475"/>
    </source>
</evidence>
<dbReference type="EMBL" id="JBGGTQ010000002">
    <property type="protein sequence ID" value="MEZ0491637.1"/>
    <property type="molecule type" value="Genomic_DNA"/>
</dbReference>
<dbReference type="NCBIfam" id="TIGR00711">
    <property type="entry name" value="efflux_EmrB"/>
    <property type="match status" value="1"/>
</dbReference>
<feature type="transmembrane region" description="Helical" evidence="8">
    <location>
        <begin position="189"/>
        <end position="211"/>
    </location>
</feature>
<dbReference type="InterPro" id="IPR011701">
    <property type="entry name" value="MFS"/>
</dbReference>
<feature type="transmembrane region" description="Helical" evidence="8">
    <location>
        <begin position="162"/>
        <end position="183"/>
    </location>
</feature>
<dbReference type="PROSITE" id="PS50850">
    <property type="entry name" value="MFS"/>
    <property type="match status" value="1"/>
</dbReference>
<keyword evidence="5 8" id="KW-1133">Transmembrane helix</keyword>
<dbReference type="PANTHER" id="PTHR42718:SF46">
    <property type="entry name" value="BLR6921 PROTEIN"/>
    <property type="match status" value="1"/>
</dbReference>
<feature type="transmembrane region" description="Helical" evidence="8">
    <location>
        <begin position="103"/>
        <end position="122"/>
    </location>
</feature>
<protein>
    <submittedName>
        <fullName evidence="10">MFS transporter</fullName>
    </submittedName>
</protein>
<gene>
    <name evidence="10" type="ORF">AB2L28_05245</name>
</gene>
<dbReference type="PANTHER" id="PTHR42718">
    <property type="entry name" value="MAJOR FACILITATOR SUPERFAMILY MULTIDRUG TRANSPORTER MFSC"/>
    <property type="match status" value="1"/>
</dbReference>
<keyword evidence="11" id="KW-1185">Reference proteome</keyword>
<dbReference type="InterPro" id="IPR036259">
    <property type="entry name" value="MFS_trans_sf"/>
</dbReference>
<dbReference type="Proteomes" id="UP001566476">
    <property type="component" value="Unassembled WGS sequence"/>
</dbReference>
<name>A0ABV4I361_9ACTN</name>
<evidence type="ECO:0000313" key="11">
    <source>
        <dbReference type="Proteomes" id="UP001566476"/>
    </source>
</evidence>
<evidence type="ECO:0000256" key="6">
    <source>
        <dbReference type="ARBA" id="ARBA00023136"/>
    </source>
</evidence>
<feature type="transmembrane region" description="Helical" evidence="8">
    <location>
        <begin position="357"/>
        <end position="374"/>
    </location>
</feature>
<reference evidence="10 11" key="1">
    <citation type="submission" date="2024-07" db="EMBL/GenBank/DDBJ databases">
        <authorList>
            <person name="Thanompreechachai J."/>
            <person name="Duangmal K."/>
        </authorList>
    </citation>
    <scope>NUCLEOTIDE SEQUENCE [LARGE SCALE GENOMIC DNA]</scope>
    <source>
        <strain evidence="10 11">TBRC 1896</strain>
    </source>
</reference>
<comment type="caution">
    <text evidence="10">The sequence shown here is derived from an EMBL/GenBank/DDBJ whole genome shotgun (WGS) entry which is preliminary data.</text>
</comment>
<feature type="transmembrane region" description="Helical" evidence="8">
    <location>
        <begin position="464"/>
        <end position="484"/>
    </location>
</feature>
<feature type="region of interest" description="Disordered" evidence="7">
    <location>
        <begin position="1"/>
        <end position="26"/>
    </location>
</feature>
<dbReference type="RefSeq" id="WP_370717669.1">
    <property type="nucleotide sequence ID" value="NZ_JBGGTQ010000002.1"/>
</dbReference>
<keyword evidence="6 8" id="KW-0472">Membrane</keyword>
<evidence type="ECO:0000256" key="2">
    <source>
        <dbReference type="ARBA" id="ARBA00022448"/>
    </source>
</evidence>
<evidence type="ECO:0000256" key="7">
    <source>
        <dbReference type="SAM" id="MobiDB-lite"/>
    </source>
</evidence>
<evidence type="ECO:0000256" key="4">
    <source>
        <dbReference type="ARBA" id="ARBA00022692"/>
    </source>
</evidence>
<sequence length="507" mass="51785">MSSAPSARPAPAAAAPAPPAATRHPQHRAAREHRWLVLAVIGIAQLAVVLDATIVNIALPSAQQQLGFADDQRQWIVTAYSLAFGSLLLLGGRLGDLFGRKNLFVVGLVGFAAASVVGGLAQDFSQLVAARALQGVFGALLAPSALALLTTTFTEPAERARAFGVFGAIAGSGAATGVLLGGVLTEYTSWRWCLYVNVVFAVLGVAGAALFMPNPARGPRPRLDLVGTATITLGLVGIVYGFSSAETDGWSDPVTIASLAAGAVLVALFVLVESRVSHPLLPLRVVRDRDRGGALTAIGLVGVAMFGIFLFLTYYLTQTLGFSSLETGLSFLPMPLSIMAAATQITPRLLPRVGPKVLLRSGGLVAATGILLFLRTDVDSTWAGTVLPALVVTGLGMGLTISSAMNTATSGVAREDAGAASASVNTFQQIGGSIGTALLSTVFASSMRNAGGTPADAVLHGYHVAFAGGALAVLLVAVVSATLVNRHSVRQARLAGFAAVPAPGTAH</sequence>
<feature type="transmembrane region" description="Helical" evidence="8">
    <location>
        <begin position="35"/>
        <end position="59"/>
    </location>
</feature>
<dbReference type="InterPro" id="IPR020846">
    <property type="entry name" value="MFS_dom"/>
</dbReference>
<feature type="transmembrane region" description="Helical" evidence="8">
    <location>
        <begin position="128"/>
        <end position="150"/>
    </location>
</feature>
<dbReference type="PRINTS" id="PR01036">
    <property type="entry name" value="TCRTETB"/>
</dbReference>
<feature type="transmembrane region" description="Helical" evidence="8">
    <location>
        <begin position="254"/>
        <end position="272"/>
    </location>
</feature>